<keyword evidence="2" id="KW-1185">Reference proteome</keyword>
<evidence type="ECO:0000313" key="1">
    <source>
        <dbReference type="EMBL" id="SFE83222.1"/>
    </source>
</evidence>
<name>A0A1I2DRH6_9FIRM</name>
<evidence type="ECO:0000313" key="2">
    <source>
        <dbReference type="Proteomes" id="UP000198896"/>
    </source>
</evidence>
<dbReference type="RefSeq" id="WP_093914217.1">
    <property type="nucleotide sequence ID" value="NZ_FONL01000023.1"/>
</dbReference>
<dbReference type="EMBL" id="FONL01000023">
    <property type="protein sequence ID" value="SFE83222.1"/>
    <property type="molecule type" value="Genomic_DNA"/>
</dbReference>
<dbReference type="AlphaFoldDB" id="A0A1I2DRH6"/>
<proteinExistence type="predicted"/>
<protein>
    <submittedName>
        <fullName evidence="1">Uncharacterized protein</fullName>
    </submittedName>
</protein>
<accession>A0A1I2DRH6</accession>
<dbReference type="Proteomes" id="UP000198896">
    <property type="component" value="Unassembled WGS sequence"/>
</dbReference>
<gene>
    <name evidence="1" type="ORF">SAMN05216245_1235</name>
</gene>
<sequence>MNIISNSKISEDVTGKNVATKTAVMENGEIKISVLNDDVYRLVDDARKNGKDLSYCFNDIVQLFNFALQDIELPYFSYDEKVIIADCLCGPDVLLNNILHLDVSVCDYIYDLGLTPTASHKDLIAKIKGLDFLQRVKLIYMIRSDFSRF</sequence>
<organism evidence="1 2">
    <name type="scientific">Succiniclasticum ruminis DSM 9236</name>
    <dbReference type="NCBI Taxonomy" id="1123323"/>
    <lineage>
        <taxon>Bacteria</taxon>
        <taxon>Bacillati</taxon>
        <taxon>Bacillota</taxon>
        <taxon>Negativicutes</taxon>
        <taxon>Acidaminococcales</taxon>
        <taxon>Acidaminococcaceae</taxon>
        <taxon>Succiniclasticum</taxon>
    </lineage>
</organism>
<reference evidence="1 2" key="1">
    <citation type="submission" date="2016-10" db="EMBL/GenBank/DDBJ databases">
        <authorList>
            <person name="de Groot N.N."/>
        </authorList>
    </citation>
    <scope>NUCLEOTIDE SEQUENCE [LARGE SCALE GENOMIC DNA]</scope>
    <source>
        <strain evidence="1 2">DSM 9236</strain>
    </source>
</reference>